<organism evidence="1 2">
    <name type="scientific">Xylaria curta</name>
    <dbReference type="NCBI Taxonomy" id="42375"/>
    <lineage>
        <taxon>Eukaryota</taxon>
        <taxon>Fungi</taxon>
        <taxon>Dikarya</taxon>
        <taxon>Ascomycota</taxon>
        <taxon>Pezizomycotina</taxon>
        <taxon>Sordariomycetes</taxon>
        <taxon>Xylariomycetidae</taxon>
        <taxon>Xylariales</taxon>
        <taxon>Xylariaceae</taxon>
        <taxon>Xylaria</taxon>
    </lineage>
</organism>
<dbReference type="EMBL" id="JAPDGR010002309">
    <property type="protein sequence ID" value="KAJ2976513.1"/>
    <property type="molecule type" value="Genomic_DNA"/>
</dbReference>
<name>A0ACC1NBW6_9PEZI</name>
<evidence type="ECO:0000313" key="1">
    <source>
        <dbReference type="EMBL" id="KAJ2976513.1"/>
    </source>
</evidence>
<evidence type="ECO:0000313" key="2">
    <source>
        <dbReference type="Proteomes" id="UP001143856"/>
    </source>
</evidence>
<reference evidence="1" key="1">
    <citation type="submission" date="2022-10" db="EMBL/GenBank/DDBJ databases">
        <title>Genome Sequence of Xylaria curta.</title>
        <authorList>
            <person name="Buettner E."/>
        </authorList>
    </citation>
    <scope>NUCLEOTIDE SEQUENCE</scope>
    <source>
        <strain evidence="1">Babe10</strain>
    </source>
</reference>
<sequence>MHVNQSRDGGNTALGGRVGSFVVDVAVIGPPVVAVSVVVVADVAFPVVFEPVSSLVPVTWLLPPVDCIAGSIPPGLLACCHDTGSSTVGTTRRPSSIGSGRLRHHIAVDLPTHARLHRGLRIRSSTRHFRRHRLLPTVASAHSACTPGRLAELVETFLSTPYTEA</sequence>
<protein>
    <submittedName>
        <fullName evidence="1">Uncharacterized protein</fullName>
    </submittedName>
</protein>
<comment type="caution">
    <text evidence="1">The sequence shown here is derived from an EMBL/GenBank/DDBJ whole genome shotgun (WGS) entry which is preliminary data.</text>
</comment>
<accession>A0ACC1NBW6</accession>
<proteinExistence type="predicted"/>
<gene>
    <name evidence="1" type="ORF">NUW58_g8066</name>
</gene>
<keyword evidence="2" id="KW-1185">Reference proteome</keyword>
<dbReference type="Proteomes" id="UP001143856">
    <property type="component" value="Unassembled WGS sequence"/>
</dbReference>